<evidence type="ECO:0000313" key="2">
    <source>
        <dbReference type="EMBL" id="CAH1253742.1"/>
    </source>
</evidence>
<feature type="compositionally biased region" description="Polar residues" evidence="1">
    <location>
        <begin position="49"/>
        <end position="67"/>
    </location>
</feature>
<dbReference type="Proteomes" id="UP000838412">
    <property type="component" value="Chromosome 2"/>
</dbReference>
<feature type="region of interest" description="Disordered" evidence="1">
    <location>
        <begin position="46"/>
        <end position="67"/>
    </location>
</feature>
<dbReference type="EMBL" id="OV696687">
    <property type="protein sequence ID" value="CAH1253742.1"/>
    <property type="molecule type" value="Genomic_DNA"/>
</dbReference>
<accession>A0A8J9ZFN2</accession>
<reference evidence="2" key="1">
    <citation type="submission" date="2022-01" db="EMBL/GenBank/DDBJ databases">
        <authorList>
            <person name="Braso-Vives M."/>
        </authorList>
    </citation>
    <scope>NUCLEOTIDE SEQUENCE</scope>
</reference>
<proteinExistence type="predicted"/>
<gene>
    <name evidence="2" type="primary">Hypp1235</name>
    <name evidence="2" type="ORF">BLAG_LOCUS13399</name>
</gene>
<name>A0A8J9ZFN2_BRALA</name>
<dbReference type="OrthoDB" id="10496644at2759"/>
<organism evidence="2 3">
    <name type="scientific">Branchiostoma lanceolatum</name>
    <name type="common">Common lancelet</name>
    <name type="synonym">Amphioxus lanceolatum</name>
    <dbReference type="NCBI Taxonomy" id="7740"/>
    <lineage>
        <taxon>Eukaryota</taxon>
        <taxon>Metazoa</taxon>
        <taxon>Chordata</taxon>
        <taxon>Cephalochordata</taxon>
        <taxon>Leptocardii</taxon>
        <taxon>Amphioxiformes</taxon>
        <taxon>Branchiostomatidae</taxon>
        <taxon>Branchiostoma</taxon>
    </lineage>
</organism>
<sequence>MPYKIEARVDLPPVFGNVSHTRQKTAGDRAEGLMRKIRGRTDRAAFPGANTTMYKPPGTASQLSGIY</sequence>
<keyword evidence="3" id="KW-1185">Reference proteome</keyword>
<evidence type="ECO:0000256" key="1">
    <source>
        <dbReference type="SAM" id="MobiDB-lite"/>
    </source>
</evidence>
<dbReference type="AlphaFoldDB" id="A0A8J9ZFN2"/>
<protein>
    <submittedName>
        <fullName evidence="2">Hypp1235 protein</fullName>
    </submittedName>
</protein>
<evidence type="ECO:0000313" key="3">
    <source>
        <dbReference type="Proteomes" id="UP000838412"/>
    </source>
</evidence>